<evidence type="ECO:0000313" key="18">
    <source>
        <dbReference type="EMBL" id="SCU97248.1"/>
    </source>
</evidence>
<comment type="cofactor">
    <cofactor evidence="1">
        <name>Mg(2+)</name>
        <dbReference type="ChEBI" id="CHEBI:18420"/>
    </cofactor>
</comment>
<evidence type="ECO:0000256" key="11">
    <source>
        <dbReference type="ARBA" id="ARBA00023242"/>
    </source>
</evidence>
<dbReference type="PANTHER" id="PTHR45745:SF1">
    <property type="entry name" value="PHOSPHOGLUCOMUTASE 2B-RELATED"/>
    <property type="match status" value="1"/>
</dbReference>
<protein>
    <recommendedName>
        <fullName evidence="14">phosphopentomutase</fullName>
        <ecNumber evidence="14">5.4.2.7</ecNumber>
    </recommendedName>
</protein>
<keyword evidence="6" id="KW-0313">Glucose metabolism</keyword>
<dbReference type="GO" id="GO:0000287">
    <property type="term" value="F:magnesium ion binding"/>
    <property type="evidence" value="ECO:0007669"/>
    <property type="project" value="InterPro"/>
</dbReference>
<dbReference type="InterPro" id="IPR005844">
    <property type="entry name" value="A-D-PHexomutase_a/b/a-I"/>
</dbReference>
<gene>
    <name evidence="18" type="ORF">LADA_0H05270G</name>
</gene>
<evidence type="ECO:0000256" key="5">
    <source>
        <dbReference type="ARBA" id="ARBA00022490"/>
    </source>
</evidence>
<dbReference type="Pfam" id="PF02880">
    <property type="entry name" value="PGM_PMM_III"/>
    <property type="match status" value="1"/>
</dbReference>
<dbReference type="PANTHER" id="PTHR45745">
    <property type="entry name" value="PHOSPHOMANNOMUTASE 45A"/>
    <property type="match status" value="1"/>
</dbReference>
<dbReference type="AlphaFoldDB" id="A0A1G4K158"/>
<comment type="catalytic activity">
    <reaction evidence="13">
        <text>alpha-D-ribose 1-phosphate = D-ribose 5-phosphate</text>
        <dbReference type="Rhea" id="RHEA:18793"/>
        <dbReference type="ChEBI" id="CHEBI:57720"/>
        <dbReference type="ChEBI" id="CHEBI:78346"/>
        <dbReference type="EC" id="5.4.2.7"/>
    </reaction>
</comment>
<evidence type="ECO:0000259" key="17">
    <source>
        <dbReference type="Pfam" id="PF02880"/>
    </source>
</evidence>
<evidence type="ECO:0000256" key="9">
    <source>
        <dbReference type="ARBA" id="ARBA00022842"/>
    </source>
</evidence>
<dbReference type="PROSITE" id="PS00710">
    <property type="entry name" value="PGM_PMM"/>
    <property type="match status" value="1"/>
</dbReference>
<dbReference type="GO" id="GO:0005634">
    <property type="term" value="C:nucleus"/>
    <property type="evidence" value="ECO:0007669"/>
    <property type="project" value="UniProtKB-SubCell"/>
</dbReference>
<feature type="domain" description="Alpha-D-phosphohexomutase alpha/beta/alpha" evidence="15">
    <location>
        <begin position="67"/>
        <end position="212"/>
    </location>
</feature>
<dbReference type="GO" id="GO:0046115">
    <property type="term" value="P:guanosine catabolic process"/>
    <property type="evidence" value="ECO:0007669"/>
    <property type="project" value="EnsemblFungi"/>
</dbReference>
<dbReference type="EMBL" id="LT598461">
    <property type="protein sequence ID" value="SCU97248.1"/>
    <property type="molecule type" value="Genomic_DNA"/>
</dbReference>
<dbReference type="SUPFAM" id="SSF53738">
    <property type="entry name" value="Phosphoglucomutase, first 3 domains"/>
    <property type="match status" value="3"/>
</dbReference>
<comment type="subcellular location">
    <subcellularLocation>
        <location evidence="3">Cytoplasm</location>
    </subcellularLocation>
    <subcellularLocation>
        <location evidence="2">Nucleus</location>
    </subcellularLocation>
</comment>
<keyword evidence="7" id="KW-0597">Phosphoprotein</keyword>
<evidence type="ECO:0000259" key="15">
    <source>
        <dbReference type="Pfam" id="PF02878"/>
    </source>
</evidence>
<dbReference type="EC" id="5.4.2.7" evidence="14"/>
<dbReference type="Gene3D" id="3.30.310.50">
    <property type="entry name" value="Alpha-D-phosphohexomutase, C-terminal domain"/>
    <property type="match status" value="1"/>
</dbReference>
<evidence type="ECO:0000256" key="4">
    <source>
        <dbReference type="ARBA" id="ARBA00010231"/>
    </source>
</evidence>
<evidence type="ECO:0000313" key="19">
    <source>
        <dbReference type="Proteomes" id="UP000190274"/>
    </source>
</evidence>
<dbReference type="OrthoDB" id="8300170at2759"/>
<keyword evidence="12" id="KW-0119">Carbohydrate metabolism</keyword>
<dbReference type="Pfam" id="PF02878">
    <property type="entry name" value="PGM_PMM_I"/>
    <property type="match status" value="1"/>
</dbReference>
<keyword evidence="8" id="KW-0479">Metal-binding</keyword>
<dbReference type="STRING" id="1266660.A0A1G4K158"/>
<dbReference type="InterPro" id="IPR005845">
    <property type="entry name" value="A-D-PHexomutase_a/b/a-II"/>
</dbReference>
<comment type="similarity">
    <text evidence="4">Belongs to the phosphohexose mutase family.</text>
</comment>
<evidence type="ECO:0000256" key="3">
    <source>
        <dbReference type="ARBA" id="ARBA00004496"/>
    </source>
</evidence>
<keyword evidence="5" id="KW-0963">Cytoplasm</keyword>
<evidence type="ECO:0000256" key="6">
    <source>
        <dbReference type="ARBA" id="ARBA00022526"/>
    </source>
</evidence>
<evidence type="ECO:0000256" key="1">
    <source>
        <dbReference type="ARBA" id="ARBA00001946"/>
    </source>
</evidence>
<name>A0A1G4K158_9SACH</name>
<dbReference type="Proteomes" id="UP000190274">
    <property type="component" value="Chromosome H"/>
</dbReference>
<dbReference type="GO" id="GO:0008973">
    <property type="term" value="F:phosphopentomutase activity"/>
    <property type="evidence" value="ECO:0007669"/>
    <property type="project" value="UniProtKB-EC"/>
</dbReference>
<dbReference type="GO" id="GO:0005737">
    <property type="term" value="C:cytoplasm"/>
    <property type="evidence" value="ECO:0007669"/>
    <property type="project" value="UniProtKB-SubCell"/>
</dbReference>
<feature type="domain" description="Alpha-D-phosphohexomutase alpha/beta/alpha" evidence="16">
    <location>
        <begin position="245"/>
        <end position="353"/>
    </location>
</feature>
<dbReference type="InterPro" id="IPR036900">
    <property type="entry name" value="A-D-PHexomutase_C_sf"/>
</dbReference>
<dbReference type="GO" id="GO:0006148">
    <property type="term" value="P:inosine catabolic process"/>
    <property type="evidence" value="ECO:0007669"/>
    <property type="project" value="EnsemblFungi"/>
</dbReference>
<evidence type="ECO:0000256" key="10">
    <source>
        <dbReference type="ARBA" id="ARBA00023235"/>
    </source>
</evidence>
<proteinExistence type="inferred from homology"/>
<keyword evidence="19" id="KW-1185">Reference proteome</keyword>
<evidence type="ECO:0000256" key="14">
    <source>
        <dbReference type="ARBA" id="ARBA00066543"/>
    </source>
</evidence>
<keyword evidence="9" id="KW-0460">Magnesium</keyword>
<dbReference type="Pfam" id="PF02879">
    <property type="entry name" value="PGM_PMM_II"/>
    <property type="match status" value="1"/>
</dbReference>
<organism evidence="18 19">
    <name type="scientific">Lachancea dasiensis</name>
    <dbReference type="NCBI Taxonomy" id="1072105"/>
    <lineage>
        <taxon>Eukaryota</taxon>
        <taxon>Fungi</taxon>
        <taxon>Dikarya</taxon>
        <taxon>Ascomycota</taxon>
        <taxon>Saccharomycotina</taxon>
        <taxon>Saccharomycetes</taxon>
        <taxon>Saccharomycetales</taxon>
        <taxon>Saccharomycetaceae</taxon>
        <taxon>Lachancea</taxon>
    </lineage>
</organism>
<dbReference type="SUPFAM" id="SSF55957">
    <property type="entry name" value="Phosphoglucomutase, C-terminal domain"/>
    <property type="match status" value="1"/>
</dbReference>
<accession>A0A1G4K158</accession>
<evidence type="ECO:0000256" key="13">
    <source>
        <dbReference type="ARBA" id="ARBA00051394"/>
    </source>
</evidence>
<dbReference type="InterPro" id="IPR005846">
    <property type="entry name" value="A-D-PHexomutase_a/b/a-III"/>
</dbReference>
<keyword evidence="11" id="KW-0539">Nucleus</keyword>
<dbReference type="CDD" id="cd05799">
    <property type="entry name" value="PGM2"/>
    <property type="match status" value="1"/>
</dbReference>
<evidence type="ECO:0000259" key="16">
    <source>
        <dbReference type="Pfam" id="PF02879"/>
    </source>
</evidence>
<dbReference type="FunFam" id="3.40.120.10:FF:000035">
    <property type="entry name" value="Pgm3p"/>
    <property type="match status" value="1"/>
</dbReference>
<dbReference type="GO" id="GO:0006006">
    <property type="term" value="P:glucose metabolic process"/>
    <property type="evidence" value="ECO:0007669"/>
    <property type="project" value="UniProtKB-KW"/>
</dbReference>
<dbReference type="InterPro" id="IPR016055">
    <property type="entry name" value="A-D-PHexomutase_a/b/a-I/II/III"/>
</dbReference>
<evidence type="ECO:0000256" key="2">
    <source>
        <dbReference type="ARBA" id="ARBA00004123"/>
    </source>
</evidence>
<reference evidence="18 19" key="1">
    <citation type="submission" date="2016-03" db="EMBL/GenBank/DDBJ databases">
        <authorList>
            <person name="Devillers H."/>
        </authorList>
    </citation>
    <scope>NUCLEOTIDE SEQUENCE [LARGE SCALE GENOMIC DNA]</scope>
    <source>
        <strain evidence="18">CBS 10888</strain>
    </source>
</reference>
<dbReference type="InterPro" id="IPR016066">
    <property type="entry name" value="A-D-PHexomutase_CS"/>
</dbReference>
<dbReference type="GO" id="GO:0006166">
    <property type="term" value="P:purine ribonucleoside salvage"/>
    <property type="evidence" value="ECO:0007669"/>
    <property type="project" value="EnsemblFungi"/>
</dbReference>
<keyword evidence="10" id="KW-0413">Isomerase</keyword>
<evidence type="ECO:0000256" key="12">
    <source>
        <dbReference type="ARBA" id="ARBA00023277"/>
    </source>
</evidence>
<dbReference type="Gene3D" id="3.40.120.10">
    <property type="entry name" value="Alpha-D-Glucose-1,6-Bisphosphate, subunit A, domain 3"/>
    <property type="match status" value="3"/>
</dbReference>
<evidence type="ECO:0000256" key="7">
    <source>
        <dbReference type="ARBA" id="ARBA00022553"/>
    </source>
</evidence>
<dbReference type="FunFam" id="3.40.120.10:FF:000037">
    <property type="entry name" value="Pgm3p"/>
    <property type="match status" value="1"/>
</dbReference>
<evidence type="ECO:0000256" key="8">
    <source>
        <dbReference type="ARBA" id="ARBA00022723"/>
    </source>
</evidence>
<feature type="domain" description="Alpha-D-phosphohexomutase alpha/beta/alpha" evidence="17">
    <location>
        <begin position="388"/>
        <end position="494"/>
    </location>
</feature>
<sequence>MSDNQVVKTGLLKMNVDSLVSVLPPELSGKVTEWLNNDQNEHTRREILDLVQAQSWTELHKRLDTRIAFGTAGLRSKMEAGFSRMNTLTVLQASQGLAKYISDKFPENKSVVIGHDHRFNSDSFAQVTIAAFLQLGFKVYDLCSCSRAGEENIFVHTPLVPFSIDRLGCSAGVMITASHNPKLDNGYKVYYANGCQIIPPHDTLIAQSIEANLQPWAEAWNCATMLTNALKTGQLVDSKATMVEQYTEAVCSRLVTTTIRTSGSTDPWFVYTPMHGVGFEIFSKVVKKAWNLQENVDYLCVPEQKCPDPEFPTVSFPNPEEKGAFDLGIALAEASGISFVLGNDPDADRFSAAVKVHGKWKQLTGNELGFLFANRVWQVYNDQPIEFKECNPNLALINSTVSSQMIKKMAEVEKFHFEDTLTGFKWLGNRARGLEKEGYYVPFAYEEAIGFMFSDIVHDKDGIGALVMFLQMIWDWKNQGLSPVDLLKDGFARYGVFQEYNGYYIVPDLSLTNTVFTEIRHSYQKDGLKFPAKLGDDFEFVTFTDLTTGYQSDTSDNLPRLPVDHSSQMISATLRPNNSGFSSTDSVRFTARGSGTEPKLKVYIEAMSSTKERSKTLAKEVWDALKIYWFRPDQTGLTTTF</sequence>